<dbReference type="Proteomes" id="UP000823674">
    <property type="component" value="Chromosome A02"/>
</dbReference>
<comment type="caution">
    <text evidence="1">The sequence shown here is derived from an EMBL/GenBank/DDBJ whole genome shotgun (WGS) entry which is preliminary data.</text>
</comment>
<reference evidence="1 2" key="1">
    <citation type="submission" date="2021-03" db="EMBL/GenBank/DDBJ databases">
        <authorList>
            <person name="King G.J."/>
            <person name="Bancroft I."/>
            <person name="Baten A."/>
            <person name="Bloomfield J."/>
            <person name="Borpatragohain P."/>
            <person name="He Z."/>
            <person name="Irish N."/>
            <person name="Irwin J."/>
            <person name="Liu K."/>
            <person name="Mauleon R.P."/>
            <person name="Moore J."/>
            <person name="Morris R."/>
            <person name="Ostergaard L."/>
            <person name="Wang B."/>
            <person name="Wells R."/>
        </authorList>
    </citation>
    <scope>NUCLEOTIDE SEQUENCE [LARGE SCALE GENOMIC DNA]</scope>
    <source>
        <strain evidence="1">R-o-18</strain>
        <tissue evidence="1">Leaf</tissue>
    </source>
</reference>
<gene>
    <name evidence="1" type="primary">A02g513040.1_BraROA</name>
    <name evidence="1" type="ORF">IGI04_008711</name>
</gene>
<evidence type="ECO:0000313" key="2">
    <source>
        <dbReference type="Proteomes" id="UP000823674"/>
    </source>
</evidence>
<dbReference type="EMBL" id="JADBGQ010000002">
    <property type="protein sequence ID" value="KAG5412392.1"/>
    <property type="molecule type" value="Genomic_DNA"/>
</dbReference>
<accession>A0ABQ7NNE3</accession>
<protein>
    <submittedName>
        <fullName evidence="1">Uncharacterized protein</fullName>
    </submittedName>
</protein>
<organism evidence="1 2">
    <name type="scientific">Brassica rapa subsp. trilocularis</name>
    <dbReference type="NCBI Taxonomy" id="1813537"/>
    <lineage>
        <taxon>Eukaryota</taxon>
        <taxon>Viridiplantae</taxon>
        <taxon>Streptophyta</taxon>
        <taxon>Embryophyta</taxon>
        <taxon>Tracheophyta</taxon>
        <taxon>Spermatophyta</taxon>
        <taxon>Magnoliopsida</taxon>
        <taxon>eudicotyledons</taxon>
        <taxon>Gunneridae</taxon>
        <taxon>Pentapetalae</taxon>
        <taxon>rosids</taxon>
        <taxon>malvids</taxon>
        <taxon>Brassicales</taxon>
        <taxon>Brassicaceae</taxon>
        <taxon>Brassiceae</taxon>
        <taxon>Brassica</taxon>
    </lineage>
</organism>
<keyword evidence="2" id="KW-1185">Reference proteome</keyword>
<evidence type="ECO:0000313" key="1">
    <source>
        <dbReference type="EMBL" id="KAG5412392.1"/>
    </source>
</evidence>
<sequence>MTKMTKEVANGVLLSGVIVAGRNVWSKDIRGDKRRASSMRVCPWNGLNSFQDQTI</sequence>
<proteinExistence type="predicted"/>
<name>A0ABQ7NNE3_BRACM</name>